<dbReference type="Gene3D" id="3.30.420.10">
    <property type="entry name" value="Ribonuclease H-like superfamily/Ribonuclease H"/>
    <property type="match status" value="1"/>
</dbReference>
<dbReference type="PANTHER" id="PTHR47331">
    <property type="entry name" value="PHD-TYPE DOMAIN-CONTAINING PROTEIN"/>
    <property type="match status" value="1"/>
</dbReference>
<gene>
    <name evidence="1" type="ORF">CCAP1982_LOCUS10232</name>
</gene>
<reference evidence="1" key="1">
    <citation type="submission" date="2020-11" db="EMBL/GenBank/DDBJ databases">
        <authorList>
            <person name="Whitehead M."/>
        </authorList>
    </citation>
    <scope>NUCLEOTIDE SEQUENCE</scope>
    <source>
        <strain evidence="1">EGII</strain>
    </source>
</reference>
<organism evidence="1 2">
    <name type="scientific">Ceratitis capitata</name>
    <name type="common">Mediterranean fruit fly</name>
    <name type="synonym">Tephritis capitata</name>
    <dbReference type="NCBI Taxonomy" id="7213"/>
    <lineage>
        <taxon>Eukaryota</taxon>
        <taxon>Metazoa</taxon>
        <taxon>Ecdysozoa</taxon>
        <taxon>Arthropoda</taxon>
        <taxon>Hexapoda</taxon>
        <taxon>Insecta</taxon>
        <taxon>Pterygota</taxon>
        <taxon>Neoptera</taxon>
        <taxon>Endopterygota</taxon>
        <taxon>Diptera</taxon>
        <taxon>Brachycera</taxon>
        <taxon>Muscomorpha</taxon>
        <taxon>Tephritoidea</taxon>
        <taxon>Tephritidae</taxon>
        <taxon>Ceratitis</taxon>
        <taxon>Ceratitis</taxon>
    </lineage>
</organism>
<evidence type="ECO:0000313" key="1">
    <source>
        <dbReference type="EMBL" id="CAD7001742.1"/>
    </source>
</evidence>
<proteinExistence type="predicted"/>
<dbReference type="InterPro" id="IPR012337">
    <property type="entry name" value="RNaseH-like_sf"/>
</dbReference>
<dbReference type="GO" id="GO:0003676">
    <property type="term" value="F:nucleic acid binding"/>
    <property type="evidence" value="ECO:0007669"/>
    <property type="project" value="InterPro"/>
</dbReference>
<evidence type="ECO:0000313" key="2">
    <source>
        <dbReference type="Proteomes" id="UP000606786"/>
    </source>
</evidence>
<name>A0A811URE7_CERCA</name>
<dbReference type="Proteomes" id="UP000606786">
    <property type="component" value="Unassembled WGS sequence"/>
</dbReference>
<dbReference type="InterPro" id="IPR036397">
    <property type="entry name" value="RNaseH_sf"/>
</dbReference>
<dbReference type="AlphaFoldDB" id="A0A811URE7"/>
<keyword evidence="2" id="KW-1185">Reference proteome</keyword>
<dbReference type="EMBL" id="CAJHJT010000023">
    <property type="protein sequence ID" value="CAD7001742.1"/>
    <property type="molecule type" value="Genomic_DNA"/>
</dbReference>
<protein>
    <submittedName>
        <fullName evidence="1">(Mediterranean fruit fly) hypothetical protein</fullName>
    </submittedName>
</protein>
<dbReference type="SUPFAM" id="SSF53098">
    <property type="entry name" value="Ribonuclease H-like"/>
    <property type="match status" value="1"/>
</dbReference>
<dbReference type="OrthoDB" id="8024355at2759"/>
<accession>A0A811URE7</accession>
<sequence length="153" mass="16916">MSAQLMAALPPERSTYTLPFHTIGVEFAGPFLLKTSTLRRVYHSKAFVCVFVCFSTKAIHQEVCSDLTTGAFKAAFARFVGRRGIPHKIMSDKGKTFIGAQRSLQRELSSFLEEVSSKTTTDYAIHGLIWQFIPPYATHMEGLWEAPAAAVAA</sequence>
<comment type="caution">
    <text evidence="1">The sequence shown here is derived from an EMBL/GenBank/DDBJ whole genome shotgun (WGS) entry which is preliminary data.</text>
</comment>
<dbReference type="PANTHER" id="PTHR47331:SF1">
    <property type="entry name" value="GAG-LIKE PROTEIN"/>
    <property type="match status" value="1"/>
</dbReference>